<evidence type="ECO:0000313" key="4">
    <source>
        <dbReference type="Proteomes" id="UP001217089"/>
    </source>
</evidence>
<proteinExistence type="predicted"/>
<feature type="compositionally biased region" description="Basic residues" evidence="2">
    <location>
        <begin position="208"/>
        <end position="217"/>
    </location>
</feature>
<feature type="region of interest" description="Disordered" evidence="2">
    <location>
        <begin position="1"/>
        <end position="24"/>
    </location>
</feature>
<dbReference type="Proteomes" id="UP001217089">
    <property type="component" value="Unassembled WGS sequence"/>
</dbReference>
<feature type="coiled-coil region" evidence="1">
    <location>
        <begin position="48"/>
        <end position="75"/>
    </location>
</feature>
<protein>
    <submittedName>
        <fullName evidence="3">Uncharacterized protein</fullName>
    </submittedName>
</protein>
<organism evidence="3 4">
    <name type="scientific">Tegillarca granosa</name>
    <name type="common">Malaysian cockle</name>
    <name type="synonym">Anadara granosa</name>
    <dbReference type="NCBI Taxonomy" id="220873"/>
    <lineage>
        <taxon>Eukaryota</taxon>
        <taxon>Metazoa</taxon>
        <taxon>Spiralia</taxon>
        <taxon>Lophotrochozoa</taxon>
        <taxon>Mollusca</taxon>
        <taxon>Bivalvia</taxon>
        <taxon>Autobranchia</taxon>
        <taxon>Pteriomorphia</taxon>
        <taxon>Arcoida</taxon>
        <taxon>Arcoidea</taxon>
        <taxon>Arcidae</taxon>
        <taxon>Tegillarca</taxon>
    </lineage>
</organism>
<dbReference type="EMBL" id="JARBDR010000141">
    <property type="protein sequence ID" value="KAJ8320916.1"/>
    <property type="molecule type" value="Genomic_DNA"/>
</dbReference>
<sequence>MIMKQDDVRETPIPYNNKLQPWFDPKQLPKFSTSLSKRGLERSSQDTEEEDLAVLEDLEEKIKEMAMEILSDQALFEEVKFDGKTPQNLDQLTPWERELLKRKPIIPLDGFIPNSVVRKCLGYIKPETPLSLKKKTDVGRWKVKPIPRVDPKHMPAGWIPEYIEEENEDDFDNTRQIILDYADTESEHGSTDSSSSTIVNDKDTESKKPKRTKHKHRCDTDLDSELEDDSKCEEVTPQDETKKKAQPMVGSKMSLLKPGDNVKTEPLSWNFIDEDDRSSTAPTPWKKMGMMMRATSNLSTTSSKSEKKPRSSSKRSEPSTPTTRYELKSKKFEFNKFDFDLGPPDRLKSVSRDPSRERSKSFRLTNMVVDEESTDIRFKEGEKSGKRRLFPAVDLDVVHQLLDENWFPDLQGSPSFDSIMSHLMNLLDDTDNQEQHEKVCDYILALHKEIGIPDIYLDRIADIRAEAADILASLVGVRDKDDLLQLMESMGISSKYDSKGDEQEALKALAMRLDIPYRTDTFNEWIGNWVDDLSSPGLRDVDDLKLADIDKTWDGREKQKKFPESLHISESNSRASNRLKELSFISDNSGGAFWTPETQASGRRQKSFHLEERSRDSISTTSRESSNYRRRR</sequence>
<evidence type="ECO:0000256" key="2">
    <source>
        <dbReference type="SAM" id="MobiDB-lite"/>
    </source>
</evidence>
<feature type="compositionally biased region" description="Basic and acidic residues" evidence="2">
    <location>
        <begin position="1"/>
        <end position="10"/>
    </location>
</feature>
<gene>
    <name evidence="3" type="ORF">KUTeg_002503</name>
</gene>
<comment type="caution">
    <text evidence="3">The sequence shown here is derived from an EMBL/GenBank/DDBJ whole genome shotgun (WGS) entry which is preliminary data.</text>
</comment>
<feature type="region of interest" description="Disordered" evidence="2">
    <location>
        <begin position="589"/>
        <end position="632"/>
    </location>
</feature>
<name>A0ABQ9FUJ4_TEGGR</name>
<feature type="compositionally biased region" description="Basic and acidic residues" evidence="2">
    <location>
        <begin position="304"/>
        <end position="317"/>
    </location>
</feature>
<reference evidence="3 4" key="1">
    <citation type="submission" date="2022-12" db="EMBL/GenBank/DDBJ databases">
        <title>Chromosome-level genome of Tegillarca granosa.</title>
        <authorList>
            <person name="Kim J."/>
        </authorList>
    </citation>
    <scope>NUCLEOTIDE SEQUENCE [LARGE SCALE GENOMIC DNA]</scope>
    <source>
        <strain evidence="3">Teg-2019</strain>
        <tissue evidence="3">Adductor muscle</tissue>
    </source>
</reference>
<feature type="region of interest" description="Disordered" evidence="2">
    <location>
        <begin position="296"/>
        <end position="325"/>
    </location>
</feature>
<feature type="region of interest" description="Disordered" evidence="2">
    <location>
        <begin position="184"/>
        <end position="261"/>
    </location>
</feature>
<evidence type="ECO:0000313" key="3">
    <source>
        <dbReference type="EMBL" id="KAJ8320916.1"/>
    </source>
</evidence>
<keyword evidence="4" id="KW-1185">Reference proteome</keyword>
<feature type="compositionally biased region" description="Acidic residues" evidence="2">
    <location>
        <begin position="221"/>
        <end position="231"/>
    </location>
</feature>
<evidence type="ECO:0000256" key="1">
    <source>
        <dbReference type="SAM" id="Coils"/>
    </source>
</evidence>
<accession>A0ABQ9FUJ4</accession>
<keyword evidence="1" id="KW-0175">Coiled coil</keyword>